<dbReference type="EMBL" id="FOTI01000049">
    <property type="protein sequence ID" value="SFL98811.1"/>
    <property type="molecule type" value="Genomic_DNA"/>
</dbReference>
<dbReference type="InterPro" id="IPR050638">
    <property type="entry name" value="AA-Vitamin_Transporters"/>
</dbReference>
<keyword evidence="6 7" id="KW-0472">Membrane</keyword>
<evidence type="ECO:0000256" key="5">
    <source>
        <dbReference type="ARBA" id="ARBA00022989"/>
    </source>
</evidence>
<feature type="domain" description="EamA" evidence="8">
    <location>
        <begin position="35"/>
        <end position="176"/>
    </location>
</feature>
<evidence type="ECO:0000259" key="8">
    <source>
        <dbReference type="Pfam" id="PF00892"/>
    </source>
</evidence>
<evidence type="ECO:0000256" key="7">
    <source>
        <dbReference type="SAM" id="Phobius"/>
    </source>
</evidence>
<feature type="domain" description="EamA" evidence="8">
    <location>
        <begin position="189"/>
        <end position="324"/>
    </location>
</feature>
<organism evidence="9 10">
    <name type="scientific">Halanaerobium salsuginis</name>
    <dbReference type="NCBI Taxonomy" id="29563"/>
    <lineage>
        <taxon>Bacteria</taxon>
        <taxon>Bacillati</taxon>
        <taxon>Bacillota</taxon>
        <taxon>Clostridia</taxon>
        <taxon>Halanaerobiales</taxon>
        <taxon>Halanaerobiaceae</taxon>
        <taxon>Halanaerobium</taxon>
    </lineage>
</organism>
<accession>A0A1I4M6B9</accession>
<evidence type="ECO:0000313" key="10">
    <source>
        <dbReference type="Proteomes" id="UP000199006"/>
    </source>
</evidence>
<feature type="transmembrane region" description="Helical" evidence="7">
    <location>
        <begin position="283"/>
        <end position="301"/>
    </location>
</feature>
<feature type="transmembrane region" description="Helical" evidence="7">
    <location>
        <begin position="307"/>
        <end position="326"/>
    </location>
</feature>
<feature type="transmembrane region" description="Helical" evidence="7">
    <location>
        <begin position="159"/>
        <end position="178"/>
    </location>
</feature>
<feature type="transmembrane region" description="Helical" evidence="7">
    <location>
        <begin position="31"/>
        <end position="51"/>
    </location>
</feature>
<dbReference type="OrthoDB" id="3190463at2"/>
<dbReference type="AlphaFoldDB" id="A0A1I4M6B9"/>
<feature type="transmembrane region" description="Helical" evidence="7">
    <location>
        <begin position="103"/>
        <end position="122"/>
    </location>
</feature>
<dbReference type="GO" id="GO:0005886">
    <property type="term" value="C:plasma membrane"/>
    <property type="evidence" value="ECO:0007669"/>
    <property type="project" value="UniProtKB-SubCell"/>
</dbReference>
<dbReference type="InterPro" id="IPR000620">
    <property type="entry name" value="EamA_dom"/>
</dbReference>
<comment type="subcellular location">
    <subcellularLocation>
        <location evidence="1">Cell membrane</location>
        <topology evidence="1">Multi-pass membrane protein</topology>
    </subcellularLocation>
</comment>
<sequence length="330" mass="36536">MTNKLAQVENSASEKLTGSKEKEDNIFKHPLLVPLMAIFACILWGSAFPALKTGYHRFGIAADDIFTKMLFAGYRFLLAAIFLFVFQLLTGSKNSLHLKRSQLKFILFLGLIQTTLQYFFFYNGLAHTTGVKGSILNTIGIFFTVIVSHFIYQNDKINYQKIIGLIIGLVGVVLVNLSKGSFNFEFKLTGEGFIIFSALASSIATIMVKNSREKIEIIALTAYQMFVGAIFLIVLALTKVSPFTLQFNPGSIMLLLYLAFISAAGFGLWYVLIKNNSLGYISIYRFMIPVSGTILSAIFLADERLSFNTFIALGLVSAAIIVINLGKQSN</sequence>
<feature type="transmembrane region" description="Helical" evidence="7">
    <location>
        <begin position="71"/>
        <end position="91"/>
    </location>
</feature>
<keyword evidence="3" id="KW-1003">Cell membrane</keyword>
<feature type="transmembrane region" description="Helical" evidence="7">
    <location>
        <begin position="190"/>
        <end position="208"/>
    </location>
</feature>
<dbReference type="Proteomes" id="UP000199006">
    <property type="component" value="Unassembled WGS sequence"/>
</dbReference>
<evidence type="ECO:0000256" key="6">
    <source>
        <dbReference type="ARBA" id="ARBA00023136"/>
    </source>
</evidence>
<comment type="similarity">
    <text evidence="2">Belongs to the EamA transporter family.</text>
</comment>
<dbReference type="PANTHER" id="PTHR32322:SF18">
    <property type="entry name" value="S-ADENOSYLMETHIONINE_S-ADENOSYLHOMOCYSTEINE TRANSPORTER"/>
    <property type="match status" value="1"/>
</dbReference>
<feature type="transmembrane region" description="Helical" evidence="7">
    <location>
        <begin position="250"/>
        <end position="271"/>
    </location>
</feature>
<dbReference type="STRING" id="29563.SAMN02983006_02516"/>
<evidence type="ECO:0000313" key="9">
    <source>
        <dbReference type="EMBL" id="SFL98811.1"/>
    </source>
</evidence>
<dbReference type="PANTHER" id="PTHR32322">
    <property type="entry name" value="INNER MEMBRANE TRANSPORTER"/>
    <property type="match status" value="1"/>
</dbReference>
<evidence type="ECO:0000256" key="4">
    <source>
        <dbReference type="ARBA" id="ARBA00022692"/>
    </source>
</evidence>
<evidence type="ECO:0000256" key="1">
    <source>
        <dbReference type="ARBA" id="ARBA00004651"/>
    </source>
</evidence>
<keyword evidence="4 7" id="KW-0812">Transmembrane</keyword>
<protein>
    <submittedName>
        <fullName evidence="9">Permease of the drug/metabolite transporter (DMT) superfamily</fullName>
    </submittedName>
</protein>
<dbReference type="SUPFAM" id="SSF103481">
    <property type="entry name" value="Multidrug resistance efflux transporter EmrE"/>
    <property type="match status" value="2"/>
</dbReference>
<feature type="transmembrane region" description="Helical" evidence="7">
    <location>
        <begin position="134"/>
        <end position="152"/>
    </location>
</feature>
<proteinExistence type="inferred from homology"/>
<reference evidence="9 10" key="1">
    <citation type="submission" date="2016-10" db="EMBL/GenBank/DDBJ databases">
        <authorList>
            <person name="de Groot N.N."/>
        </authorList>
    </citation>
    <scope>NUCLEOTIDE SEQUENCE [LARGE SCALE GENOMIC DNA]</scope>
    <source>
        <strain evidence="9 10">ATCC 51327</strain>
    </source>
</reference>
<dbReference type="Pfam" id="PF00892">
    <property type="entry name" value="EamA"/>
    <property type="match status" value="2"/>
</dbReference>
<keyword evidence="10" id="KW-1185">Reference proteome</keyword>
<dbReference type="RefSeq" id="WP_089862523.1">
    <property type="nucleotide sequence ID" value="NZ_FOTI01000049.1"/>
</dbReference>
<evidence type="ECO:0000256" key="3">
    <source>
        <dbReference type="ARBA" id="ARBA00022475"/>
    </source>
</evidence>
<name>A0A1I4M6B9_9FIRM</name>
<feature type="transmembrane region" description="Helical" evidence="7">
    <location>
        <begin position="220"/>
        <end position="238"/>
    </location>
</feature>
<evidence type="ECO:0000256" key="2">
    <source>
        <dbReference type="ARBA" id="ARBA00007362"/>
    </source>
</evidence>
<keyword evidence="5 7" id="KW-1133">Transmembrane helix</keyword>
<dbReference type="InterPro" id="IPR037185">
    <property type="entry name" value="EmrE-like"/>
</dbReference>
<gene>
    <name evidence="9" type="ORF">SAMN02983006_02516</name>
</gene>